<feature type="region of interest" description="Disordered" evidence="1">
    <location>
        <begin position="63"/>
        <end position="88"/>
    </location>
</feature>
<dbReference type="VEuPathDB" id="FungiDB:VP01_773g2"/>
<feature type="region of interest" description="Disordered" evidence="1">
    <location>
        <begin position="107"/>
        <end position="130"/>
    </location>
</feature>
<dbReference type="Proteomes" id="UP000037035">
    <property type="component" value="Unassembled WGS sequence"/>
</dbReference>
<dbReference type="EMBL" id="LAVV01013205">
    <property type="protein sequence ID" value="KNZ45851.1"/>
    <property type="molecule type" value="Genomic_DNA"/>
</dbReference>
<feature type="compositionally biased region" description="Polar residues" evidence="1">
    <location>
        <begin position="12"/>
        <end position="21"/>
    </location>
</feature>
<evidence type="ECO:0000313" key="4">
    <source>
        <dbReference type="Proteomes" id="UP000037035"/>
    </source>
</evidence>
<evidence type="ECO:0000256" key="1">
    <source>
        <dbReference type="SAM" id="MobiDB-lite"/>
    </source>
</evidence>
<evidence type="ECO:0000256" key="2">
    <source>
        <dbReference type="SAM" id="Phobius"/>
    </source>
</evidence>
<proteinExistence type="predicted"/>
<keyword evidence="2" id="KW-0472">Membrane</keyword>
<evidence type="ECO:0000313" key="3">
    <source>
        <dbReference type="EMBL" id="KNZ45851.1"/>
    </source>
</evidence>
<name>A0A0L6UBH0_9BASI</name>
<accession>A0A0L6UBH0</accession>
<organism evidence="3 4">
    <name type="scientific">Puccinia sorghi</name>
    <dbReference type="NCBI Taxonomy" id="27349"/>
    <lineage>
        <taxon>Eukaryota</taxon>
        <taxon>Fungi</taxon>
        <taxon>Dikarya</taxon>
        <taxon>Basidiomycota</taxon>
        <taxon>Pucciniomycotina</taxon>
        <taxon>Pucciniomycetes</taxon>
        <taxon>Pucciniales</taxon>
        <taxon>Pucciniaceae</taxon>
        <taxon>Puccinia</taxon>
    </lineage>
</organism>
<keyword evidence="2" id="KW-0812">Transmembrane</keyword>
<reference evidence="3 4" key="1">
    <citation type="submission" date="2015-08" db="EMBL/GenBank/DDBJ databases">
        <title>Next Generation Sequencing and Analysis of the Genome of Puccinia sorghi L Schw, the Causal Agent of Maize Common Rust.</title>
        <authorList>
            <person name="Rochi L."/>
            <person name="Burguener G."/>
            <person name="Darino M."/>
            <person name="Turjanski A."/>
            <person name="Kreff E."/>
            <person name="Dieguez M.J."/>
            <person name="Sacco F."/>
        </authorList>
    </citation>
    <scope>NUCLEOTIDE SEQUENCE [LARGE SCALE GENOMIC DNA]</scope>
    <source>
        <strain evidence="3 4">RO10H11247</strain>
    </source>
</reference>
<keyword evidence="4" id="KW-1185">Reference proteome</keyword>
<keyword evidence="2" id="KW-1133">Transmembrane helix</keyword>
<gene>
    <name evidence="3" type="ORF">VP01_773g2</name>
</gene>
<feature type="transmembrane region" description="Helical" evidence="2">
    <location>
        <begin position="228"/>
        <end position="250"/>
    </location>
</feature>
<comment type="caution">
    <text evidence="3">The sequence shown here is derived from an EMBL/GenBank/DDBJ whole genome shotgun (WGS) entry which is preliminary data.</text>
</comment>
<sequence>MGGSEQIGGCDCSSNLKTNKPSELYRLGTLERVVCPGSRGGTKPAAGAPWEVGLGMLKGSAVSDAKRVDNGSNAPRSHSRKVPRGSEADSEVGELSWIVVAGGQGGRVEHRTPRKHTHEYQQQDAGLGRKDTGHAGNLMPVLYKVCTTKKRTASRLFAWGSFGAMDGNGIKHGCYLYKDGLFWAVVQLPDSLNTPALVREGREGATSEEEDSAPTATLIVLAHARKQFLFFLFVFWWMGGTVYCCVCACVSAEGRNAITDAHVPTRAILYKVAQCNDPNHILKQKNVFIFQKITKKKRKFNINTKNKKKKKIPRLAVICTSQHIFAIEYQLSVELLDLAREFGSCGSIFLQFDFIFNFIFYEITLFDCTLRNWRLRDLRTKFLACRRPHVFSQVKIHNWTEPPACTNTIHTLLCINTSFWYLSAERGRDGTPQGIANTRRTAETGSGPCLWLTCSCLCKTASAGGRAAQPMGIPVPDDMGPVAFRLLPPSPRTCHQERSVTQSAKVRKQQSDHLQECTLRGVPVVAFKSKVVHHKKYSLGGTEPSQLVVCMKERRGYWHFIF</sequence>
<feature type="region of interest" description="Disordered" evidence="1">
    <location>
        <begin position="1"/>
        <end position="21"/>
    </location>
</feature>
<dbReference type="AlphaFoldDB" id="A0A0L6UBH0"/>
<protein>
    <submittedName>
        <fullName evidence="3">Uncharacterized protein</fullName>
    </submittedName>
</protein>